<organism evidence="2 3">
    <name type="scientific">Steinernema carpocapsae</name>
    <name type="common">Entomopathogenic nematode</name>
    <dbReference type="NCBI Taxonomy" id="34508"/>
    <lineage>
        <taxon>Eukaryota</taxon>
        <taxon>Metazoa</taxon>
        <taxon>Ecdysozoa</taxon>
        <taxon>Nematoda</taxon>
        <taxon>Chromadorea</taxon>
        <taxon>Rhabditida</taxon>
        <taxon>Tylenchina</taxon>
        <taxon>Panagrolaimomorpha</taxon>
        <taxon>Strongyloidoidea</taxon>
        <taxon>Steinernematidae</taxon>
        <taxon>Steinernema</taxon>
    </lineage>
</organism>
<dbReference type="AlphaFoldDB" id="A0A4V5ZZY1"/>
<keyword evidence="1" id="KW-0812">Transmembrane</keyword>
<sequence length="153" mass="17200">MEKNAFQGRRDKDQSGFNTHLKQKVANVPIRFLSFLTLQSFLGSLQILLPISYVTESVDLRSPFRKITLLKALIITTLDGNITRDKVSLCRLLVRFDPCPIWACSMMIFTPSRINMGAKGRRRLVRAALCSWVHGTGCGVCEEKGSENLIILS</sequence>
<feature type="transmembrane region" description="Helical" evidence="1">
    <location>
        <begin position="32"/>
        <end position="53"/>
    </location>
</feature>
<keyword evidence="1" id="KW-1133">Transmembrane helix</keyword>
<name>A0A4V5ZZY1_STECR</name>
<dbReference type="Proteomes" id="UP000298663">
    <property type="component" value="Unassembled WGS sequence"/>
</dbReference>
<accession>A0A4V5ZZY1</accession>
<gene>
    <name evidence="2" type="ORF">L596_021399</name>
</gene>
<dbReference type="EMBL" id="AZBU02000007">
    <property type="protein sequence ID" value="TKR69215.1"/>
    <property type="molecule type" value="Genomic_DNA"/>
</dbReference>
<evidence type="ECO:0000313" key="2">
    <source>
        <dbReference type="EMBL" id="TKR69215.1"/>
    </source>
</evidence>
<proteinExistence type="predicted"/>
<protein>
    <submittedName>
        <fullName evidence="2">Uncharacterized protein</fullName>
    </submittedName>
</protein>
<comment type="caution">
    <text evidence="2">The sequence shown here is derived from an EMBL/GenBank/DDBJ whole genome shotgun (WGS) entry which is preliminary data.</text>
</comment>
<keyword evidence="3" id="KW-1185">Reference proteome</keyword>
<evidence type="ECO:0000313" key="3">
    <source>
        <dbReference type="Proteomes" id="UP000298663"/>
    </source>
</evidence>
<reference evidence="2 3" key="2">
    <citation type="journal article" date="2019" name="G3 (Bethesda)">
        <title>Hybrid Assembly of the Genome of the Entomopathogenic Nematode Steinernema carpocapsae Identifies the X-Chromosome.</title>
        <authorList>
            <person name="Serra L."/>
            <person name="Macchietto M."/>
            <person name="Macias-Munoz A."/>
            <person name="McGill C.J."/>
            <person name="Rodriguez I.M."/>
            <person name="Rodriguez B."/>
            <person name="Murad R."/>
            <person name="Mortazavi A."/>
        </authorList>
    </citation>
    <scope>NUCLEOTIDE SEQUENCE [LARGE SCALE GENOMIC DNA]</scope>
    <source>
        <strain evidence="2 3">ALL</strain>
    </source>
</reference>
<evidence type="ECO:0000256" key="1">
    <source>
        <dbReference type="SAM" id="Phobius"/>
    </source>
</evidence>
<keyword evidence="1" id="KW-0472">Membrane</keyword>
<reference evidence="2 3" key="1">
    <citation type="journal article" date="2015" name="Genome Biol.">
        <title>Comparative genomics of Steinernema reveals deeply conserved gene regulatory networks.</title>
        <authorList>
            <person name="Dillman A.R."/>
            <person name="Macchietto M."/>
            <person name="Porter C.F."/>
            <person name="Rogers A."/>
            <person name="Williams B."/>
            <person name="Antoshechkin I."/>
            <person name="Lee M.M."/>
            <person name="Goodwin Z."/>
            <person name="Lu X."/>
            <person name="Lewis E.E."/>
            <person name="Goodrich-Blair H."/>
            <person name="Stock S.P."/>
            <person name="Adams B.J."/>
            <person name="Sternberg P.W."/>
            <person name="Mortazavi A."/>
        </authorList>
    </citation>
    <scope>NUCLEOTIDE SEQUENCE [LARGE SCALE GENOMIC DNA]</scope>
    <source>
        <strain evidence="2 3">ALL</strain>
    </source>
</reference>